<dbReference type="Gene3D" id="1.20.120.520">
    <property type="entry name" value="nmb1532 protein domain like"/>
    <property type="match status" value="1"/>
</dbReference>
<protein>
    <submittedName>
        <fullName evidence="3">Hemerythrin HHE cation binding domain protein</fullName>
    </submittedName>
</protein>
<dbReference type="STRING" id="446470.Snas_2793"/>
<sequence length="185" mass="21116">MVTKTDTNLISVVIADHRHIEGVFKELLNPATPHPRRQRLLEHVIGELVRHATAEERYLYPLARELLVDGDEAVDRELAEHVEAEAVMRNLERLDVADPRFLPHLENLIRIIRHHVGEEERVLLPKLDRAGEDSQLRELGLKMLRSKETASTVPHPDATDQPSADHLVDTGAGYVNRLRDHLTRT</sequence>
<feature type="domain" description="Hemerythrin-like" evidence="2">
    <location>
        <begin position="9"/>
        <end position="127"/>
    </location>
</feature>
<dbReference type="Pfam" id="PF01814">
    <property type="entry name" value="Hemerythrin"/>
    <property type="match status" value="1"/>
</dbReference>
<dbReference type="InterPro" id="IPR012312">
    <property type="entry name" value="Hemerythrin-like"/>
</dbReference>
<name>D3Q895_STANL</name>
<accession>D3Q895</accession>
<dbReference type="PANTHER" id="PTHR35585:SF1">
    <property type="entry name" value="HHE DOMAIN PROTEIN (AFU_ORTHOLOGUE AFUA_4G00730)"/>
    <property type="match status" value="1"/>
</dbReference>
<keyword evidence="4" id="KW-1185">Reference proteome</keyword>
<dbReference type="RefSeq" id="WP_013018040.1">
    <property type="nucleotide sequence ID" value="NC_013947.1"/>
</dbReference>
<dbReference type="eggNOG" id="COG5592">
    <property type="taxonomic scope" value="Bacteria"/>
</dbReference>
<proteinExistence type="predicted"/>
<feature type="region of interest" description="Disordered" evidence="1">
    <location>
        <begin position="147"/>
        <end position="168"/>
    </location>
</feature>
<dbReference type="HOGENOM" id="CLU_079417_2_2_11"/>
<dbReference type="Proteomes" id="UP000000844">
    <property type="component" value="Chromosome"/>
</dbReference>
<dbReference type="OrthoDB" id="9793637at2"/>
<dbReference type="KEGG" id="sna:Snas_2793"/>
<gene>
    <name evidence="3" type="ordered locus">Snas_2793</name>
</gene>
<evidence type="ECO:0000256" key="1">
    <source>
        <dbReference type="SAM" id="MobiDB-lite"/>
    </source>
</evidence>
<dbReference type="PANTHER" id="PTHR35585">
    <property type="entry name" value="HHE DOMAIN PROTEIN (AFU_ORTHOLOGUE AFUA_4G00730)"/>
    <property type="match status" value="1"/>
</dbReference>
<evidence type="ECO:0000313" key="3">
    <source>
        <dbReference type="EMBL" id="ADD42469.1"/>
    </source>
</evidence>
<reference evidence="3 4" key="1">
    <citation type="journal article" date="2009" name="Stand. Genomic Sci.">
        <title>Complete genome sequence of Stackebrandtia nassauensis type strain (LLR-40K-21).</title>
        <authorList>
            <person name="Munk C."/>
            <person name="Lapidus A."/>
            <person name="Copeland A."/>
            <person name="Jando M."/>
            <person name="Mayilraj S."/>
            <person name="Glavina Del Rio T."/>
            <person name="Nolan M."/>
            <person name="Chen F."/>
            <person name="Lucas S."/>
            <person name="Tice H."/>
            <person name="Cheng J.F."/>
            <person name="Han C."/>
            <person name="Detter J.C."/>
            <person name="Bruce D."/>
            <person name="Goodwin L."/>
            <person name="Chain P."/>
            <person name="Pitluck S."/>
            <person name="Goker M."/>
            <person name="Ovchinikova G."/>
            <person name="Pati A."/>
            <person name="Ivanova N."/>
            <person name="Mavromatis K."/>
            <person name="Chen A."/>
            <person name="Palaniappan K."/>
            <person name="Land M."/>
            <person name="Hauser L."/>
            <person name="Chang Y.J."/>
            <person name="Jeffries C.D."/>
            <person name="Bristow J."/>
            <person name="Eisen J.A."/>
            <person name="Markowitz V."/>
            <person name="Hugenholtz P."/>
            <person name="Kyrpides N.C."/>
            <person name="Klenk H.P."/>
        </authorList>
    </citation>
    <scope>NUCLEOTIDE SEQUENCE [LARGE SCALE GENOMIC DNA]</scope>
    <source>
        <strain evidence="4">DSM 44728 / CIP 108903 / NRRL B-16338 / NBRC 102104 / LLR-40K-21</strain>
    </source>
</reference>
<evidence type="ECO:0000313" key="4">
    <source>
        <dbReference type="Proteomes" id="UP000000844"/>
    </source>
</evidence>
<organism evidence="3 4">
    <name type="scientific">Stackebrandtia nassauensis (strain DSM 44728 / CIP 108903 / NRRL B-16338 / NBRC 102104 / LLR-40K-21)</name>
    <dbReference type="NCBI Taxonomy" id="446470"/>
    <lineage>
        <taxon>Bacteria</taxon>
        <taxon>Bacillati</taxon>
        <taxon>Actinomycetota</taxon>
        <taxon>Actinomycetes</taxon>
        <taxon>Glycomycetales</taxon>
        <taxon>Glycomycetaceae</taxon>
        <taxon>Stackebrandtia</taxon>
    </lineage>
</organism>
<dbReference type="AlphaFoldDB" id="D3Q895"/>
<dbReference type="EMBL" id="CP001778">
    <property type="protein sequence ID" value="ADD42469.1"/>
    <property type="molecule type" value="Genomic_DNA"/>
</dbReference>
<evidence type="ECO:0000259" key="2">
    <source>
        <dbReference type="Pfam" id="PF01814"/>
    </source>
</evidence>